<dbReference type="PANTHER" id="PTHR43133">
    <property type="entry name" value="RNA POLYMERASE ECF-TYPE SIGMA FACTO"/>
    <property type="match status" value="1"/>
</dbReference>
<comment type="similarity">
    <text evidence="1">Belongs to the sigma-70 factor family. ECF subfamily.</text>
</comment>
<dbReference type="SUPFAM" id="SSF88946">
    <property type="entry name" value="Sigma2 domain of RNA polymerase sigma factors"/>
    <property type="match status" value="1"/>
</dbReference>
<sequence>MQRLAGGEDTALNEIIHRWQDRLISFLWHMSHDQIVARDLAQETFVRLYQNRHRYRPHAPFASYLFQIARNLLFNHVRWSKRHPSESLEFLSDEGFDPEGNEPSPDKAMVGTETIHQVRLAIADLPDELREAFILFTYQDLSYREISATLGCSEKAVETRIYRARQILKEKLSSLVPSA</sequence>
<dbReference type="PANTHER" id="PTHR43133:SF8">
    <property type="entry name" value="RNA POLYMERASE SIGMA FACTOR HI_1459-RELATED"/>
    <property type="match status" value="1"/>
</dbReference>
<proteinExistence type="inferred from homology"/>
<evidence type="ECO:0000313" key="8">
    <source>
        <dbReference type="EMBL" id="SKA96115.1"/>
    </source>
</evidence>
<organism evidence="8 9">
    <name type="scientific">Prosthecobacter debontii</name>
    <dbReference type="NCBI Taxonomy" id="48467"/>
    <lineage>
        <taxon>Bacteria</taxon>
        <taxon>Pseudomonadati</taxon>
        <taxon>Verrucomicrobiota</taxon>
        <taxon>Verrucomicrobiia</taxon>
        <taxon>Verrucomicrobiales</taxon>
        <taxon>Verrucomicrobiaceae</taxon>
        <taxon>Prosthecobacter</taxon>
    </lineage>
</organism>
<evidence type="ECO:0000313" key="9">
    <source>
        <dbReference type="Proteomes" id="UP000190774"/>
    </source>
</evidence>
<dbReference type="SUPFAM" id="SSF88659">
    <property type="entry name" value="Sigma3 and sigma4 domains of RNA polymerase sigma factors"/>
    <property type="match status" value="1"/>
</dbReference>
<evidence type="ECO:0000256" key="3">
    <source>
        <dbReference type="ARBA" id="ARBA00023082"/>
    </source>
</evidence>
<keyword evidence="4" id="KW-0238">DNA-binding</keyword>
<protein>
    <submittedName>
        <fullName evidence="8">RNA polymerase sigma-70 factor, ECF subfamily</fullName>
    </submittedName>
</protein>
<dbReference type="InterPro" id="IPR013325">
    <property type="entry name" value="RNA_pol_sigma_r2"/>
</dbReference>
<accession>A0A1T4Y4B0</accession>
<dbReference type="GO" id="GO:0006352">
    <property type="term" value="P:DNA-templated transcription initiation"/>
    <property type="evidence" value="ECO:0007669"/>
    <property type="project" value="InterPro"/>
</dbReference>
<dbReference type="InterPro" id="IPR036388">
    <property type="entry name" value="WH-like_DNA-bd_sf"/>
</dbReference>
<reference evidence="9" key="1">
    <citation type="submission" date="2017-02" db="EMBL/GenBank/DDBJ databases">
        <authorList>
            <person name="Varghese N."/>
            <person name="Submissions S."/>
        </authorList>
    </citation>
    <scope>NUCLEOTIDE SEQUENCE [LARGE SCALE GENOMIC DNA]</scope>
    <source>
        <strain evidence="9">ATCC 700200</strain>
    </source>
</reference>
<dbReference type="Gene3D" id="1.10.10.10">
    <property type="entry name" value="Winged helix-like DNA-binding domain superfamily/Winged helix DNA-binding domain"/>
    <property type="match status" value="1"/>
</dbReference>
<dbReference type="Gene3D" id="1.10.1740.10">
    <property type="match status" value="1"/>
</dbReference>
<evidence type="ECO:0000256" key="5">
    <source>
        <dbReference type="ARBA" id="ARBA00023163"/>
    </source>
</evidence>
<evidence type="ECO:0000256" key="1">
    <source>
        <dbReference type="ARBA" id="ARBA00010641"/>
    </source>
</evidence>
<name>A0A1T4Y4B0_9BACT</name>
<dbReference type="InterPro" id="IPR014284">
    <property type="entry name" value="RNA_pol_sigma-70_dom"/>
</dbReference>
<keyword evidence="3" id="KW-0731">Sigma factor</keyword>
<dbReference type="InterPro" id="IPR007627">
    <property type="entry name" value="RNA_pol_sigma70_r2"/>
</dbReference>
<dbReference type="Pfam" id="PF04542">
    <property type="entry name" value="Sigma70_r2"/>
    <property type="match status" value="1"/>
</dbReference>
<dbReference type="GO" id="GO:0016987">
    <property type="term" value="F:sigma factor activity"/>
    <property type="evidence" value="ECO:0007669"/>
    <property type="project" value="UniProtKB-KW"/>
</dbReference>
<dbReference type="EMBL" id="FUYE01000007">
    <property type="protein sequence ID" value="SKA96115.1"/>
    <property type="molecule type" value="Genomic_DNA"/>
</dbReference>
<dbReference type="STRING" id="48467.SAMN02745166_02355"/>
<dbReference type="Proteomes" id="UP000190774">
    <property type="component" value="Unassembled WGS sequence"/>
</dbReference>
<evidence type="ECO:0000256" key="2">
    <source>
        <dbReference type="ARBA" id="ARBA00023015"/>
    </source>
</evidence>
<keyword evidence="9" id="KW-1185">Reference proteome</keyword>
<keyword evidence="2" id="KW-0805">Transcription regulation</keyword>
<dbReference type="NCBIfam" id="TIGR02937">
    <property type="entry name" value="sigma70-ECF"/>
    <property type="match status" value="1"/>
</dbReference>
<feature type="domain" description="RNA polymerase sigma factor 70 region 4 type 2" evidence="7">
    <location>
        <begin position="117"/>
        <end position="166"/>
    </location>
</feature>
<dbReference type="InterPro" id="IPR039425">
    <property type="entry name" value="RNA_pol_sigma-70-like"/>
</dbReference>
<keyword evidence="5" id="KW-0804">Transcription</keyword>
<dbReference type="InterPro" id="IPR013249">
    <property type="entry name" value="RNA_pol_sigma70_r4_t2"/>
</dbReference>
<dbReference type="CDD" id="cd06171">
    <property type="entry name" value="Sigma70_r4"/>
    <property type="match status" value="1"/>
</dbReference>
<evidence type="ECO:0000259" key="7">
    <source>
        <dbReference type="Pfam" id="PF08281"/>
    </source>
</evidence>
<evidence type="ECO:0000256" key="4">
    <source>
        <dbReference type="ARBA" id="ARBA00023125"/>
    </source>
</evidence>
<dbReference type="GO" id="GO:0003677">
    <property type="term" value="F:DNA binding"/>
    <property type="evidence" value="ECO:0007669"/>
    <property type="project" value="UniProtKB-KW"/>
</dbReference>
<gene>
    <name evidence="8" type="ORF">SAMN02745166_02355</name>
</gene>
<dbReference type="Pfam" id="PF08281">
    <property type="entry name" value="Sigma70_r4_2"/>
    <property type="match status" value="1"/>
</dbReference>
<dbReference type="InterPro" id="IPR013324">
    <property type="entry name" value="RNA_pol_sigma_r3/r4-like"/>
</dbReference>
<dbReference type="AlphaFoldDB" id="A0A1T4Y4B0"/>
<evidence type="ECO:0000259" key="6">
    <source>
        <dbReference type="Pfam" id="PF04542"/>
    </source>
</evidence>
<feature type="domain" description="RNA polymerase sigma-70 region 2" evidence="6">
    <location>
        <begin position="16"/>
        <end position="81"/>
    </location>
</feature>